<feature type="region of interest" description="Disordered" evidence="1">
    <location>
        <begin position="417"/>
        <end position="520"/>
    </location>
</feature>
<evidence type="ECO:0000313" key="3">
    <source>
        <dbReference type="EMBL" id="NER28023.1"/>
    </source>
</evidence>
<feature type="compositionally biased region" description="Low complexity" evidence="1">
    <location>
        <begin position="438"/>
        <end position="451"/>
    </location>
</feature>
<accession>A0A6B3N966</accession>
<feature type="compositionally biased region" description="Polar residues" evidence="1">
    <location>
        <begin position="804"/>
        <end position="816"/>
    </location>
</feature>
<evidence type="ECO:0000256" key="1">
    <source>
        <dbReference type="SAM" id="MobiDB-lite"/>
    </source>
</evidence>
<dbReference type="Pfam" id="PF25546">
    <property type="entry name" value="DUF7925"/>
    <property type="match status" value="1"/>
</dbReference>
<sequence>MVNQLARNYYRPLISAALIASGIFQLVAPVLAEGTLAGTNISNQATATYNDPEDINNPLTTVSNTVTVEVAEVAGITVTPLAIENVTAPGQPVLPNQELYFDFEVTNVGNTASDIFVPDLAGVNISDTATDTPGAPTAGVTQVQYSTDGGTTFTDVTVGGQFIPAIPSGNSIIVRVPVTVDSDADAGGEITVTLGNTDPIGGQNEPLVAGGAIAGNADVSTQDIDNTTPPSNGEREASAENTILVNAQPLALATILKSRSAYDDAGTVALNDDTLTYELSLEVEASPPAGSPGIVAADLTGTEINLAPGVQNRILVSDAIPQGTVLVGTPVAPAGWTAVYSTDDPAISGSAANDPGVQWTTVRPGVDTDIKRVGFIYDAGTTILRGTTVEGFSFQVVTTNVPPEGQTIENIAQVFGQTEDGSGSGTGLGDLVYDESGDPNPNNFNDDGTPPADNTPTDGVPDQTVDEADPNSSDNDPANDNQGTGPGGEVNVFNLLPPGAILNGPDDAPEAIGPTDNNNDFTNQAVTPLNLDANNQLDAAVTETFTNTVNNPGTNPITDILIAPKDIDGGLGNIATDDLPNGTEVEIVFGNQNATYLYDNTTGAFTLTGGTGPVRIDELAAGTSVDYTVNVTLPVGTDLSTAQVDPTADPASNPVLFGGYPVPIVAFSDTGTVDGEPNASEQQNTTIDQIYVGYLRLVKEARILDAEGVERVGFTTNLTGERIGSQEIIEYRITYNNISEAQNGTGNVILNADNVVITEDGTIDFTNDGLVDPTGNDGNNWALDTGDKDVDGDVTTSIDTSNVQGQATASQGTITFTPGGDQSGPDQVTDVTVYTNNVGTVSPQLPGTFTFQRRVN</sequence>
<evidence type="ECO:0000259" key="2">
    <source>
        <dbReference type="Pfam" id="PF25546"/>
    </source>
</evidence>
<protein>
    <recommendedName>
        <fullName evidence="2">DUF7925 domain-containing protein</fullName>
    </recommendedName>
</protein>
<name>A0A6B3N966_9CYAN</name>
<feature type="compositionally biased region" description="Low complexity" evidence="1">
    <location>
        <begin position="470"/>
        <end position="481"/>
    </location>
</feature>
<organism evidence="3">
    <name type="scientific">Symploca sp. SIO1C4</name>
    <dbReference type="NCBI Taxonomy" id="2607765"/>
    <lineage>
        <taxon>Bacteria</taxon>
        <taxon>Bacillati</taxon>
        <taxon>Cyanobacteriota</taxon>
        <taxon>Cyanophyceae</taxon>
        <taxon>Coleofasciculales</taxon>
        <taxon>Coleofasciculaceae</taxon>
        <taxon>Symploca</taxon>
    </lineage>
</organism>
<feature type="region of interest" description="Disordered" evidence="1">
    <location>
        <begin position="804"/>
        <end position="826"/>
    </location>
</feature>
<gene>
    <name evidence="3" type="ORF">F6J89_10400</name>
</gene>
<feature type="domain" description="DUF7925" evidence="2">
    <location>
        <begin position="252"/>
        <end position="444"/>
    </location>
</feature>
<dbReference type="AlphaFoldDB" id="A0A6B3N966"/>
<reference evidence="3" key="1">
    <citation type="submission" date="2019-11" db="EMBL/GenBank/DDBJ databases">
        <title>Genomic insights into an expanded diversity of filamentous marine cyanobacteria reveals the extraordinary biosynthetic potential of Moorea and Okeania.</title>
        <authorList>
            <person name="Ferreira Leao T."/>
            <person name="Wang M."/>
            <person name="Moss N."/>
            <person name="Da Silva R."/>
            <person name="Sanders J."/>
            <person name="Nurk S."/>
            <person name="Gurevich A."/>
            <person name="Humphrey G."/>
            <person name="Reher R."/>
            <person name="Zhu Q."/>
            <person name="Belda-Ferre P."/>
            <person name="Glukhov E."/>
            <person name="Rex R."/>
            <person name="Dorrestein P.C."/>
            <person name="Knight R."/>
            <person name="Pevzner P."/>
            <person name="Gerwick W.H."/>
            <person name="Gerwick L."/>
        </authorList>
    </citation>
    <scope>NUCLEOTIDE SEQUENCE</scope>
    <source>
        <strain evidence="3">SIO1C4</strain>
    </source>
</reference>
<dbReference type="EMBL" id="JAAHFQ010000161">
    <property type="protein sequence ID" value="NER28023.1"/>
    <property type="molecule type" value="Genomic_DNA"/>
</dbReference>
<proteinExistence type="predicted"/>
<comment type="caution">
    <text evidence="3">The sequence shown here is derived from an EMBL/GenBank/DDBJ whole genome shotgun (WGS) entry which is preliminary data.</text>
</comment>
<dbReference type="InterPro" id="IPR057685">
    <property type="entry name" value="DUF7925"/>
</dbReference>